<gene>
    <name evidence="1" type="ORF">VFPBJ_05382</name>
</gene>
<accession>A0A179GPE8</accession>
<dbReference type="AlphaFoldDB" id="A0A179GPE8"/>
<evidence type="ECO:0000313" key="2">
    <source>
        <dbReference type="Proteomes" id="UP000078240"/>
    </source>
</evidence>
<dbReference type="Proteomes" id="UP000078240">
    <property type="component" value="Unassembled WGS sequence"/>
</dbReference>
<reference evidence="1 2" key="1">
    <citation type="submission" date="2016-01" db="EMBL/GenBank/DDBJ databases">
        <title>Biosynthesis of antibiotic leucinostatins and their inhibition on Phytophthora in bio-control Purpureocillium lilacinum.</title>
        <authorList>
            <person name="Wang G."/>
            <person name="Liu Z."/>
            <person name="Lin R."/>
            <person name="Li E."/>
            <person name="Mao Z."/>
            <person name="Ling J."/>
            <person name="Yin W."/>
            <person name="Xie B."/>
        </authorList>
    </citation>
    <scope>NUCLEOTIDE SEQUENCE [LARGE SCALE GENOMIC DNA]</scope>
    <source>
        <strain evidence="1">PLBJ-1</strain>
    </source>
</reference>
<comment type="caution">
    <text evidence="1">The sequence shown here is derived from an EMBL/GenBank/DDBJ whole genome shotgun (WGS) entry which is preliminary data.</text>
</comment>
<name>A0A179GPE8_PURLI</name>
<protein>
    <submittedName>
        <fullName evidence="1">Uncharacterized protein</fullName>
    </submittedName>
</protein>
<proteinExistence type="predicted"/>
<sequence length="102" mass="12093">MRTICLRLKLSHVLTCHRRPCHLSPYLSRNKPQIRGSSWPTNHWRWHWGHCSWLSTSSHMMDCVLLLSARMLHVLVLRLGGKSLVMLEQGRYNCRNRAWYGL</sequence>
<evidence type="ECO:0000313" key="1">
    <source>
        <dbReference type="EMBL" id="OAQ79797.1"/>
    </source>
</evidence>
<dbReference type="EMBL" id="LSBH01000004">
    <property type="protein sequence ID" value="OAQ79797.1"/>
    <property type="molecule type" value="Genomic_DNA"/>
</dbReference>
<organism evidence="1 2">
    <name type="scientific">Purpureocillium lilacinum</name>
    <name type="common">Paecilomyces lilacinus</name>
    <dbReference type="NCBI Taxonomy" id="33203"/>
    <lineage>
        <taxon>Eukaryota</taxon>
        <taxon>Fungi</taxon>
        <taxon>Dikarya</taxon>
        <taxon>Ascomycota</taxon>
        <taxon>Pezizomycotina</taxon>
        <taxon>Sordariomycetes</taxon>
        <taxon>Hypocreomycetidae</taxon>
        <taxon>Hypocreales</taxon>
        <taxon>Ophiocordycipitaceae</taxon>
        <taxon>Purpureocillium</taxon>
    </lineage>
</organism>